<dbReference type="EMBL" id="CP041238">
    <property type="protein sequence ID" value="QLL62993.1"/>
    <property type="molecule type" value="Genomic_DNA"/>
</dbReference>
<dbReference type="Proteomes" id="UP000510721">
    <property type="component" value="Chromosome"/>
</dbReference>
<sequence length="66" mass="7152">MRFGLWSALQTHLQGGDGATLAVVPEIGNHAQPSLHQLSCRVLLPPWTKIFNLGATNACFLKSQPI</sequence>
<dbReference type="AlphaFoldDB" id="A0A859QD68"/>
<dbReference type="KEGG" id="emx:FKV68_16875"/>
<keyword evidence="2" id="KW-1185">Reference proteome</keyword>
<organism evidence="1 2">
    <name type="scientific">Sinorhizobium mexicanum</name>
    <dbReference type="NCBI Taxonomy" id="375549"/>
    <lineage>
        <taxon>Bacteria</taxon>
        <taxon>Pseudomonadati</taxon>
        <taxon>Pseudomonadota</taxon>
        <taxon>Alphaproteobacteria</taxon>
        <taxon>Hyphomicrobiales</taxon>
        <taxon>Rhizobiaceae</taxon>
        <taxon>Sinorhizobium/Ensifer group</taxon>
        <taxon>Sinorhizobium</taxon>
    </lineage>
</organism>
<proteinExistence type="predicted"/>
<gene>
    <name evidence="1" type="ORF">FKV68_16875</name>
</gene>
<evidence type="ECO:0000313" key="1">
    <source>
        <dbReference type="EMBL" id="QLL62993.1"/>
    </source>
</evidence>
<name>A0A859QD68_9HYPH</name>
<protein>
    <submittedName>
        <fullName evidence="1">Uncharacterized protein</fullName>
    </submittedName>
</protein>
<evidence type="ECO:0000313" key="2">
    <source>
        <dbReference type="Proteomes" id="UP000510721"/>
    </source>
</evidence>
<reference evidence="1 2" key="1">
    <citation type="submission" date="2019-06" db="EMBL/GenBank/DDBJ databases">
        <title>Complete genome sequence of Ensifer mexicanus ITTG R7 isolated from nodules of Acacia angustissima (Mill.) Kuntze.</title>
        <authorList>
            <person name="Rincon-Rosales R."/>
            <person name="Rogel M.A."/>
            <person name="Guerrero G."/>
            <person name="Rincon-Molina C.I."/>
            <person name="Lopez-Lopez A."/>
            <person name="Martinez-Romero E."/>
        </authorList>
    </citation>
    <scope>NUCLEOTIDE SEQUENCE [LARGE SCALE GENOMIC DNA]</scope>
    <source>
        <strain evidence="1 2">ITTG R7</strain>
    </source>
</reference>
<accession>A0A859QD68</accession>